<evidence type="ECO:0000313" key="4">
    <source>
        <dbReference type="Proteomes" id="UP000321154"/>
    </source>
</evidence>
<gene>
    <name evidence="3" type="ORF">FB463_002728</name>
    <name evidence="2" type="ORF">FFA01_23990</name>
</gene>
<proteinExistence type="predicted"/>
<keyword evidence="1" id="KW-1133">Transmembrane helix</keyword>
<evidence type="ECO:0000313" key="5">
    <source>
        <dbReference type="Proteomes" id="UP000522688"/>
    </source>
</evidence>
<organism evidence="3 5">
    <name type="scientific">Frigoribacterium faeni</name>
    <dbReference type="NCBI Taxonomy" id="145483"/>
    <lineage>
        <taxon>Bacteria</taxon>
        <taxon>Bacillati</taxon>
        <taxon>Actinomycetota</taxon>
        <taxon>Actinomycetes</taxon>
        <taxon>Micrococcales</taxon>
        <taxon>Microbacteriaceae</taxon>
        <taxon>Frigoribacterium</taxon>
    </lineage>
</organism>
<reference evidence="3 5" key="2">
    <citation type="submission" date="2020-07" db="EMBL/GenBank/DDBJ databases">
        <title>Sequencing the genomes of 1000 actinobacteria strains.</title>
        <authorList>
            <person name="Klenk H.-P."/>
        </authorList>
    </citation>
    <scope>NUCLEOTIDE SEQUENCE [LARGE SCALE GENOMIC DNA]</scope>
    <source>
        <strain evidence="3 5">DSM 10309</strain>
    </source>
</reference>
<name>A0A7W3PJI0_9MICO</name>
<dbReference type="AlphaFoldDB" id="A0A7W3PJI0"/>
<reference evidence="2 4" key="1">
    <citation type="submission" date="2019-07" db="EMBL/GenBank/DDBJ databases">
        <title>Whole genome shotgun sequence of Frigoribacterium faeni NBRC 103066.</title>
        <authorList>
            <person name="Hosoyama A."/>
            <person name="Uohara A."/>
            <person name="Ohji S."/>
            <person name="Ichikawa N."/>
        </authorList>
    </citation>
    <scope>NUCLEOTIDE SEQUENCE [LARGE SCALE GENOMIC DNA]</scope>
    <source>
        <strain evidence="2 4">NBRC 103066</strain>
    </source>
</reference>
<evidence type="ECO:0000313" key="3">
    <source>
        <dbReference type="EMBL" id="MBA8814455.1"/>
    </source>
</evidence>
<dbReference type="Proteomes" id="UP000321154">
    <property type="component" value="Unassembled WGS sequence"/>
</dbReference>
<feature type="transmembrane region" description="Helical" evidence="1">
    <location>
        <begin position="12"/>
        <end position="33"/>
    </location>
</feature>
<feature type="transmembrane region" description="Helical" evidence="1">
    <location>
        <begin position="39"/>
        <end position="62"/>
    </location>
</feature>
<dbReference type="OrthoDB" id="5081451at2"/>
<protein>
    <submittedName>
        <fullName evidence="3">High-affinity Fe2+/Pb2+ permease</fullName>
    </submittedName>
</protein>
<keyword evidence="4" id="KW-1185">Reference proteome</keyword>
<keyword evidence="1" id="KW-0472">Membrane</keyword>
<dbReference type="RefSeq" id="WP_146856432.1">
    <property type="nucleotide sequence ID" value="NZ_BAAAHR010000006.1"/>
</dbReference>
<evidence type="ECO:0000313" key="2">
    <source>
        <dbReference type="EMBL" id="GEK84090.1"/>
    </source>
</evidence>
<dbReference type="Proteomes" id="UP000522688">
    <property type="component" value="Unassembled WGS sequence"/>
</dbReference>
<sequence length="81" mass="8989">MTQPSWRERVRPAEFLGLSAVFALFIGVVVLLTTRELDLALIFLCIGFIVALVVIAMLALAAKPNDDEQHELDESDKPRGH</sequence>
<comment type="caution">
    <text evidence="3">The sequence shown here is derived from an EMBL/GenBank/DDBJ whole genome shotgun (WGS) entry which is preliminary data.</text>
</comment>
<keyword evidence="1" id="KW-0812">Transmembrane</keyword>
<dbReference type="EMBL" id="BJUV01000027">
    <property type="protein sequence ID" value="GEK84090.1"/>
    <property type="molecule type" value="Genomic_DNA"/>
</dbReference>
<dbReference type="EMBL" id="JACGWW010000005">
    <property type="protein sequence ID" value="MBA8814455.1"/>
    <property type="molecule type" value="Genomic_DNA"/>
</dbReference>
<evidence type="ECO:0000256" key="1">
    <source>
        <dbReference type="SAM" id="Phobius"/>
    </source>
</evidence>
<accession>A0A7W3PJI0</accession>